<accession>A0ABD4ZY25</accession>
<dbReference type="EMBL" id="JASUBT010000022">
    <property type="protein sequence ID" value="MDL4937543.1"/>
    <property type="molecule type" value="Genomic_DNA"/>
</dbReference>
<gene>
    <name evidence="1" type="ORF">QRX88_17720</name>
</gene>
<sequence>MEKYLMKYGYRCVLFRKKDQTGKIIAKNYLITGTRLIEIKISHVANRISYVETGKEVRFREIERYIRLVFDKQGILIARRVSLRSPLRFTGKGMGKLVTKNVI</sequence>
<dbReference type="AlphaFoldDB" id="A0ABD4ZY25"/>
<name>A0ABD4ZY25_ENTGA</name>
<evidence type="ECO:0000313" key="1">
    <source>
        <dbReference type="EMBL" id="MDL4937543.1"/>
    </source>
</evidence>
<evidence type="ECO:0000313" key="2">
    <source>
        <dbReference type="Proteomes" id="UP001241571"/>
    </source>
</evidence>
<dbReference type="RefSeq" id="WP_103301256.1">
    <property type="nucleotide sequence ID" value="NZ_CAJSZC010000007.1"/>
</dbReference>
<reference evidence="1 2" key="1">
    <citation type="submission" date="2023-06" db="EMBL/GenBank/DDBJ databases">
        <title>Acute promotion of culturable opportunistic pathogens and persistent increase of antibiotic resistance following antibiotic exposure in mouse gut microbiota.</title>
        <authorList>
            <person name="Li L."/>
            <person name="Wang B."/>
            <person name="Sun Y."/>
            <person name="Wang M."/>
            <person name="Xu H."/>
        </authorList>
    </citation>
    <scope>NUCLEOTIDE SEQUENCE [LARGE SCALE GENOMIC DNA]</scope>
    <source>
        <strain evidence="1 2">CRI2_2</strain>
    </source>
</reference>
<organism evidence="1 2">
    <name type="scientific">Enterococcus gallinarum</name>
    <dbReference type="NCBI Taxonomy" id="1353"/>
    <lineage>
        <taxon>Bacteria</taxon>
        <taxon>Bacillati</taxon>
        <taxon>Bacillota</taxon>
        <taxon>Bacilli</taxon>
        <taxon>Lactobacillales</taxon>
        <taxon>Enterococcaceae</taxon>
        <taxon>Enterococcus</taxon>
    </lineage>
</organism>
<proteinExistence type="predicted"/>
<protein>
    <submittedName>
        <fullName evidence="1">Uncharacterized protein</fullName>
    </submittedName>
</protein>
<comment type="caution">
    <text evidence="1">The sequence shown here is derived from an EMBL/GenBank/DDBJ whole genome shotgun (WGS) entry which is preliminary data.</text>
</comment>
<dbReference type="Proteomes" id="UP001241571">
    <property type="component" value="Unassembled WGS sequence"/>
</dbReference>